<evidence type="ECO:0000313" key="2">
    <source>
        <dbReference type="EMBL" id="TPG64251.1"/>
    </source>
</evidence>
<dbReference type="OrthoDB" id="6495591at2"/>
<proteinExistence type="predicted"/>
<organism evidence="2 3">
    <name type="scientific">Ewingella americana</name>
    <dbReference type="NCBI Taxonomy" id="41202"/>
    <lineage>
        <taxon>Bacteria</taxon>
        <taxon>Pseudomonadati</taxon>
        <taxon>Pseudomonadota</taxon>
        <taxon>Gammaproteobacteria</taxon>
        <taxon>Enterobacterales</taxon>
        <taxon>Yersiniaceae</taxon>
        <taxon>Ewingella</taxon>
    </lineage>
</organism>
<feature type="transmembrane region" description="Helical" evidence="1">
    <location>
        <begin position="20"/>
        <end position="42"/>
    </location>
</feature>
<accession>A0A502GQR5</accession>
<keyword evidence="1" id="KW-1133">Transmembrane helix</keyword>
<sequence length="273" mass="31293">MINEGRLLSQHGFARANSWITMVFATLLIVGGAVQFVFLLAFGRTGSGGLHIITTSAIFSIGLGTLLFFIRHYIKPKQIYQLHENGISVINERDQKHRFVPFDTITEIYRYRTGKYSRKILNTMVFREGKDKSWHKITPNITHSERLIEVIKNEQLMSRGPQSLTILANDGSVSFTYLAESKYKFQHIFSRNLLMLNEKKLRLSARLITSDDGLCVQVEDIHYISGGCNSQRVRLLDAHGRILFSILYTSLFSADLFIALIEHMIQNRIPIRD</sequence>
<reference evidence="2 3" key="1">
    <citation type="journal article" date="2019" name="Environ. Microbiol.">
        <title>Species interactions and distinct microbial communities in high Arctic permafrost affected cryosols are associated with the CH4 and CO2 gas fluxes.</title>
        <authorList>
            <person name="Altshuler I."/>
            <person name="Hamel J."/>
            <person name="Turney S."/>
            <person name="Magnuson E."/>
            <person name="Levesque R."/>
            <person name="Greer C."/>
            <person name="Whyte L.G."/>
        </authorList>
    </citation>
    <scope>NUCLEOTIDE SEQUENCE [LARGE SCALE GENOMIC DNA]</scope>
    <source>
        <strain evidence="2 3">E4</strain>
    </source>
</reference>
<protein>
    <submittedName>
        <fullName evidence="2">DUF308 domain-containing protein</fullName>
    </submittedName>
</protein>
<dbReference type="RefSeq" id="WP_140470763.1">
    <property type="nucleotide sequence ID" value="NZ_RCZD01000002.1"/>
</dbReference>
<dbReference type="Proteomes" id="UP000317663">
    <property type="component" value="Unassembled WGS sequence"/>
</dbReference>
<dbReference type="AlphaFoldDB" id="A0A502GQR5"/>
<gene>
    <name evidence="2" type="ORF">EAH77_05385</name>
</gene>
<dbReference type="EMBL" id="RCZD01000002">
    <property type="protein sequence ID" value="TPG64251.1"/>
    <property type="molecule type" value="Genomic_DNA"/>
</dbReference>
<keyword evidence="1" id="KW-0472">Membrane</keyword>
<dbReference type="InterPro" id="IPR046492">
    <property type="entry name" value="DUF6585"/>
</dbReference>
<evidence type="ECO:0000256" key="1">
    <source>
        <dbReference type="SAM" id="Phobius"/>
    </source>
</evidence>
<dbReference type="Pfam" id="PF20226">
    <property type="entry name" value="DUF6585"/>
    <property type="match status" value="1"/>
</dbReference>
<feature type="transmembrane region" description="Helical" evidence="1">
    <location>
        <begin position="242"/>
        <end position="261"/>
    </location>
</feature>
<comment type="caution">
    <text evidence="2">The sequence shown here is derived from an EMBL/GenBank/DDBJ whole genome shotgun (WGS) entry which is preliminary data.</text>
</comment>
<feature type="transmembrane region" description="Helical" evidence="1">
    <location>
        <begin position="48"/>
        <end position="70"/>
    </location>
</feature>
<name>A0A502GQR5_9GAMM</name>
<keyword evidence="1" id="KW-0812">Transmembrane</keyword>
<evidence type="ECO:0000313" key="3">
    <source>
        <dbReference type="Proteomes" id="UP000317663"/>
    </source>
</evidence>
<keyword evidence="3" id="KW-1185">Reference proteome</keyword>